<dbReference type="Pfam" id="PF02464">
    <property type="entry name" value="CinA"/>
    <property type="match status" value="1"/>
</dbReference>
<gene>
    <name evidence="3" type="primary">yfaY</name>
    <name evidence="3" type="ORF">NCTC11388_01631</name>
</gene>
<dbReference type="PANTHER" id="PTHR13939">
    <property type="entry name" value="NICOTINAMIDE-NUCLEOTIDE AMIDOHYDROLASE PNCC"/>
    <property type="match status" value="1"/>
</dbReference>
<dbReference type="InterPro" id="IPR050101">
    <property type="entry name" value="CinA"/>
</dbReference>
<protein>
    <recommendedName>
        <fullName evidence="1">CinA-like protein</fullName>
    </recommendedName>
</protein>
<dbReference type="InterPro" id="IPR036425">
    <property type="entry name" value="MoaB/Mog-like_dom_sf"/>
</dbReference>
<dbReference type="SMART" id="SM00852">
    <property type="entry name" value="MoCF_biosynth"/>
    <property type="match status" value="1"/>
</dbReference>
<evidence type="ECO:0000313" key="4">
    <source>
        <dbReference type="Proteomes" id="UP000254893"/>
    </source>
</evidence>
<evidence type="ECO:0000313" key="3">
    <source>
        <dbReference type="EMBL" id="SUJ06209.1"/>
    </source>
</evidence>
<dbReference type="NCBIfam" id="TIGR00199">
    <property type="entry name" value="PncC_domain"/>
    <property type="match status" value="1"/>
</dbReference>
<dbReference type="CDD" id="cd00885">
    <property type="entry name" value="cinA"/>
    <property type="match status" value="1"/>
</dbReference>
<dbReference type="Proteomes" id="UP000254893">
    <property type="component" value="Unassembled WGS sequence"/>
</dbReference>
<dbReference type="NCBIfam" id="NF001813">
    <property type="entry name" value="PRK00549.1"/>
    <property type="match status" value="1"/>
</dbReference>
<dbReference type="Pfam" id="PF18146">
    <property type="entry name" value="CinA_KH"/>
    <property type="match status" value="1"/>
</dbReference>
<dbReference type="PANTHER" id="PTHR13939:SF0">
    <property type="entry name" value="NMN AMIDOHYDROLASE-LIKE PROTEIN YFAY"/>
    <property type="match status" value="1"/>
</dbReference>
<dbReference type="SUPFAM" id="SSF142433">
    <property type="entry name" value="CinA-like"/>
    <property type="match status" value="1"/>
</dbReference>
<dbReference type="InterPro" id="IPR001453">
    <property type="entry name" value="MoaB/Mog_dom"/>
</dbReference>
<organism evidence="3 4">
    <name type="scientific">Sphingobacterium spiritivorum</name>
    <name type="common">Flavobacterium spiritivorum</name>
    <dbReference type="NCBI Taxonomy" id="258"/>
    <lineage>
        <taxon>Bacteria</taxon>
        <taxon>Pseudomonadati</taxon>
        <taxon>Bacteroidota</taxon>
        <taxon>Sphingobacteriia</taxon>
        <taxon>Sphingobacteriales</taxon>
        <taxon>Sphingobacteriaceae</taxon>
        <taxon>Sphingobacterium</taxon>
    </lineage>
</organism>
<dbReference type="AlphaFoldDB" id="A0A380BU87"/>
<comment type="similarity">
    <text evidence="1">Belongs to the CinA family.</text>
</comment>
<dbReference type="PIRSF" id="PIRSF006728">
    <property type="entry name" value="CinA"/>
    <property type="match status" value="1"/>
</dbReference>
<dbReference type="InterPro" id="IPR036653">
    <property type="entry name" value="CinA-like_C"/>
</dbReference>
<dbReference type="EMBL" id="UGYW01000002">
    <property type="protein sequence ID" value="SUJ06209.1"/>
    <property type="molecule type" value="Genomic_DNA"/>
</dbReference>
<dbReference type="Pfam" id="PF00994">
    <property type="entry name" value="MoCF_biosynth"/>
    <property type="match status" value="1"/>
</dbReference>
<dbReference type="NCBIfam" id="TIGR00177">
    <property type="entry name" value="molyb_syn"/>
    <property type="match status" value="1"/>
</dbReference>
<feature type="domain" description="MoaB/Mog" evidence="2">
    <location>
        <begin position="4"/>
        <end position="171"/>
    </location>
</feature>
<dbReference type="NCBIfam" id="TIGR00200">
    <property type="entry name" value="cinA_nterm"/>
    <property type="match status" value="1"/>
</dbReference>
<dbReference type="Gene3D" id="3.40.980.10">
    <property type="entry name" value="MoaB/Mog-like domain"/>
    <property type="match status" value="1"/>
</dbReference>
<evidence type="ECO:0000259" key="2">
    <source>
        <dbReference type="SMART" id="SM00852"/>
    </source>
</evidence>
<dbReference type="SUPFAM" id="SSF53218">
    <property type="entry name" value="Molybdenum cofactor biosynthesis proteins"/>
    <property type="match status" value="1"/>
</dbReference>
<sequence length="419" mass="45891">MTAEIITIGDEILIGQIIDTNSAWIAKQLKNINISIGQITSISDSKEAIRQTLQDASGRADIIIVTGGLGPTKDDITKITAADYFGTHLIRDEKVLAHVEDFFKQRGLEMLEINLQQADILANSEVLFNDVGTAPGMFVRQDNKYFFFMPGVPFEMKFLVTNRILPILSTLDIGQSIWTQNIITAGIGESFLANNIADIEDALPDYIKLAYLPKYGSVRMRLTAIGQDASALRQETEQFANRIVDRVKPHVISTEDLTIEEVIIKEFAKRNLTLSTAESCTGGFLATQLTAVPGCSQIFTGGTIPYSNKLKMQLLGVTEATLSSYGAVSEQTVIEMANGSKKNFGTDYAIATSGIAGPDGGTPEKPVGTVWIAIAGKEKVITKKCQFTPNRQVNIELATAYAYNMLWNLFHTENNFSVK</sequence>
<dbReference type="InterPro" id="IPR008136">
    <property type="entry name" value="CinA_C"/>
</dbReference>
<name>A0A380BU87_SPHSI</name>
<dbReference type="InterPro" id="IPR008135">
    <property type="entry name" value="Competence-induced_CinA"/>
</dbReference>
<dbReference type="Gene3D" id="3.90.950.20">
    <property type="entry name" value="CinA-like"/>
    <property type="match status" value="1"/>
</dbReference>
<evidence type="ECO:0000256" key="1">
    <source>
        <dbReference type="HAMAP-Rule" id="MF_00226"/>
    </source>
</evidence>
<reference evidence="3 4" key="1">
    <citation type="submission" date="2018-06" db="EMBL/GenBank/DDBJ databases">
        <authorList>
            <consortium name="Pathogen Informatics"/>
            <person name="Doyle S."/>
        </authorList>
    </citation>
    <scope>NUCLEOTIDE SEQUENCE [LARGE SCALE GENOMIC DNA]</scope>
    <source>
        <strain evidence="3 4">NCTC11388</strain>
    </source>
</reference>
<proteinExistence type="inferred from homology"/>
<dbReference type="HAMAP" id="MF_00226_B">
    <property type="entry name" value="CinA_B"/>
    <property type="match status" value="1"/>
</dbReference>
<dbReference type="RefSeq" id="WP_115169754.1">
    <property type="nucleotide sequence ID" value="NZ_UGYW01000002.1"/>
</dbReference>
<accession>A0A380BU87</accession>
<dbReference type="InterPro" id="IPR041424">
    <property type="entry name" value="CinA_KH"/>
</dbReference>